<evidence type="ECO:0000256" key="1">
    <source>
        <dbReference type="ARBA" id="ARBA00004903"/>
    </source>
</evidence>
<dbReference type="InterPro" id="IPR024072">
    <property type="entry name" value="DHFR-like_dom_sf"/>
</dbReference>
<evidence type="ECO:0000256" key="2">
    <source>
        <dbReference type="ARBA" id="ARBA00009539"/>
    </source>
</evidence>
<comment type="pathway">
    <text evidence="1 8">Cofactor biosynthesis; tetrahydrofolate biosynthesis; 5,6,7,8-tetrahydrofolate from 7,8-dihydrofolate: step 1/1.</text>
</comment>
<dbReference type="InterPro" id="IPR017925">
    <property type="entry name" value="DHFR_CS"/>
</dbReference>
<keyword evidence="4 8" id="KW-0554">One-carbon metabolism</keyword>
<dbReference type="GO" id="GO:0004146">
    <property type="term" value="F:dihydrofolate reductase activity"/>
    <property type="evidence" value="ECO:0007669"/>
    <property type="project" value="UniProtKB-EC"/>
</dbReference>
<evidence type="ECO:0000256" key="5">
    <source>
        <dbReference type="ARBA" id="ARBA00022857"/>
    </source>
</evidence>
<dbReference type="InterPro" id="IPR012259">
    <property type="entry name" value="DHFR"/>
</dbReference>
<dbReference type="Proteomes" id="UP001239782">
    <property type="component" value="Chromosome"/>
</dbReference>
<accession>A0AA51X660</accession>
<keyword evidence="6 8" id="KW-0560">Oxidoreductase</keyword>
<dbReference type="GO" id="GO:0006730">
    <property type="term" value="P:one-carbon metabolic process"/>
    <property type="evidence" value="ECO:0007669"/>
    <property type="project" value="UniProtKB-KW"/>
</dbReference>
<dbReference type="RefSeq" id="WP_309200903.1">
    <property type="nucleotide sequence ID" value="NZ_CP133548.1"/>
</dbReference>
<dbReference type="PRINTS" id="PR00070">
    <property type="entry name" value="DHFR"/>
</dbReference>
<evidence type="ECO:0000256" key="7">
    <source>
        <dbReference type="ARBA" id="ARBA00025067"/>
    </source>
</evidence>
<feature type="domain" description="DHFR" evidence="10">
    <location>
        <begin position="5"/>
        <end position="163"/>
    </location>
</feature>
<evidence type="ECO:0000256" key="3">
    <source>
        <dbReference type="ARBA" id="ARBA00012856"/>
    </source>
</evidence>
<dbReference type="NCBIfam" id="NF008037">
    <property type="entry name" value="PRK10769.1"/>
    <property type="match status" value="1"/>
</dbReference>
<dbReference type="KEGG" id="plei:Q9312_11040"/>
<keyword evidence="12" id="KW-1185">Reference proteome</keyword>
<name>A0AA51X660_9GAMM</name>
<gene>
    <name evidence="11" type="primary">folA</name>
    <name evidence="11" type="ORF">Q9312_11040</name>
</gene>
<dbReference type="PROSITE" id="PS51330">
    <property type="entry name" value="DHFR_2"/>
    <property type="match status" value="1"/>
</dbReference>
<evidence type="ECO:0000256" key="9">
    <source>
        <dbReference type="RuleBase" id="RU004474"/>
    </source>
</evidence>
<protein>
    <recommendedName>
        <fullName evidence="3 8">Dihydrofolate reductase</fullName>
        <ecNumber evidence="3 8">1.5.1.3</ecNumber>
    </recommendedName>
</protein>
<dbReference type="PANTHER" id="PTHR48069">
    <property type="entry name" value="DIHYDROFOLATE REDUCTASE"/>
    <property type="match status" value="1"/>
</dbReference>
<sequence length="168" mass="18817">MQQPIISLVCAMANDRVIGLKNQMPWHLPIDLQHFKSVTMGKPIVMGRKTFESIGRPLPGRRNIIITRNKDYAADGIEIVNSLESALELLSSEPEIMITGGGNVYSQALPLADRLYLTFIDLNTQGDAFFPEFSELDLNLIEESVHIADEKSPHDCRFVTYAVNKNTN</sequence>
<evidence type="ECO:0000256" key="8">
    <source>
        <dbReference type="PIRNR" id="PIRNR000194"/>
    </source>
</evidence>
<dbReference type="PROSITE" id="PS00075">
    <property type="entry name" value="DHFR_1"/>
    <property type="match status" value="1"/>
</dbReference>
<proteinExistence type="inferred from homology"/>
<dbReference type="CDD" id="cd00209">
    <property type="entry name" value="DHFR"/>
    <property type="match status" value="1"/>
</dbReference>
<organism evidence="11 12">
    <name type="scientific">Pleionea litopenaei</name>
    <dbReference type="NCBI Taxonomy" id="3070815"/>
    <lineage>
        <taxon>Bacteria</taxon>
        <taxon>Pseudomonadati</taxon>
        <taxon>Pseudomonadota</taxon>
        <taxon>Gammaproteobacteria</taxon>
        <taxon>Oceanospirillales</taxon>
        <taxon>Pleioneaceae</taxon>
        <taxon>Pleionea</taxon>
    </lineage>
</organism>
<dbReference type="EC" id="1.5.1.3" evidence="3 8"/>
<dbReference type="SUPFAM" id="SSF53597">
    <property type="entry name" value="Dihydrofolate reductase-like"/>
    <property type="match status" value="1"/>
</dbReference>
<evidence type="ECO:0000259" key="10">
    <source>
        <dbReference type="PROSITE" id="PS51330"/>
    </source>
</evidence>
<dbReference type="FunFam" id="3.40.430.10:FF:000001">
    <property type="entry name" value="Dihydrofolate reductase"/>
    <property type="match status" value="1"/>
</dbReference>
<dbReference type="GO" id="GO:0046452">
    <property type="term" value="P:dihydrofolate metabolic process"/>
    <property type="evidence" value="ECO:0007669"/>
    <property type="project" value="TreeGrafter"/>
</dbReference>
<dbReference type="GO" id="GO:0046655">
    <property type="term" value="P:folic acid metabolic process"/>
    <property type="evidence" value="ECO:0007669"/>
    <property type="project" value="TreeGrafter"/>
</dbReference>
<dbReference type="GO" id="GO:0005829">
    <property type="term" value="C:cytosol"/>
    <property type="evidence" value="ECO:0007669"/>
    <property type="project" value="TreeGrafter"/>
</dbReference>
<keyword evidence="5 8" id="KW-0521">NADP</keyword>
<dbReference type="Gene3D" id="3.40.430.10">
    <property type="entry name" value="Dihydrofolate Reductase, subunit A"/>
    <property type="match status" value="1"/>
</dbReference>
<evidence type="ECO:0000313" key="12">
    <source>
        <dbReference type="Proteomes" id="UP001239782"/>
    </source>
</evidence>
<evidence type="ECO:0000313" key="11">
    <source>
        <dbReference type="EMBL" id="WMS85750.1"/>
    </source>
</evidence>
<dbReference type="Pfam" id="PF00186">
    <property type="entry name" value="DHFR_1"/>
    <property type="match status" value="1"/>
</dbReference>
<dbReference type="AlphaFoldDB" id="A0AA51X660"/>
<reference evidence="11 12" key="1">
    <citation type="submission" date="2023-08" db="EMBL/GenBank/DDBJ databases">
        <title>Pleionea litopenaei sp. nov., isolated from stomach of juvenile Litopenaeus vannamei.</title>
        <authorList>
            <person name="Rho A.M."/>
            <person name="Hwang C.Y."/>
        </authorList>
    </citation>
    <scope>NUCLEOTIDE SEQUENCE [LARGE SCALE GENOMIC DNA]</scope>
    <source>
        <strain evidence="11 12">HL-JVS1</strain>
    </source>
</reference>
<comment type="similarity">
    <text evidence="2 8 9">Belongs to the dihydrofolate reductase family.</text>
</comment>
<dbReference type="PANTHER" id="PTHR48069:SF3">
    <property type="entry name" value="DIHYDROFOLATE REDUCTASE"/>
    <property type="match status" value="1"/>
</dbReference>
<dbReference type="GO" id="GO:0070401">
    <property type="term" value="F:NADP+ binding"/>
    <property type="evidence" value="ECO:0007669"/>
    <property type="project" value="UniProtKB-ARBA"/>
</dbReference>
<comment type="function">
    <text evidence="7 8">Key enzyme in folate metabolism. Catalyzes an essential reaction for de novo glycine and purine synthesis, and for DNA precursor synthesis.</text>
</comment>
<dbReference type="EMBL" id="CP133548">
    <property type="protein sequence ID" value="WMS85750.1"/>
    <property type="molecule type" value="Genomic_DNA"/>
</dbReference>
<dbReference type="PIRSF" id="PIRSF000194">
    <property type="entry name" value="DHFR"/>
    <property type="match status" value="1"/>
</dbReference>
<evidence type="ECO:0000256" key="4">
    <source>
        <dbReference type="ARBA" id="ARBA00022563"/>
    </source>
</evidence>
<dbReference type="InterPro" id="IPR001796">
    <property type="entry name" value="DHFR_dom"/>
</dbReference>
<comment type="catalytic activity">
    <reaction evidence="8">
        <text>(6S)-5,6,7,8-tetrahydrofolate + NADP(+) = 7,8-dihydrofolate + NADPH + H(+)</text>
        <dbReference type="Rhea" id="RHEA:15009"/>
        <dbReference type="ChEBI" id="CHEBI:15378"/>
        <dbReference type="ChEBI" id="CHEBI:57451"/>
        <dbReference type="ChEBI" id="CHEBI:57453"/>
        <dbReference type="ChEBI" id="CHEBI:57783"/>
        <dbReference type="ChEBI" id="CHEBI:58349"/>
        <dbReference type="EC" id="1.5.1.3"/>
    </reaction>
</comment>
<evidence type="ECO:0000256" key="6">
    <source>
        <dbReference type="ARBA" id="ARBA00023002"/>
    </source>
</evidence>
<dbReference type="GO" id="GO:0046654">
    <property type="term" value="P:tetrahydrofolate biosynthetic process"/>
    <property type="evidence" value="ECO:0007669"/>
    <property type="project" value="InterPro"/>
</dbReference>